<evidence type="ECO:0000313" key="3">
    <source>
        <dbReference type="EMBL" id="MED6207722.1"/>
    </source>
</evidence>
<comment type="caution">
    <text evidence="3">The sequence shown here is derived from an EMBL/GenBank/DDBJ whole genome shotgun (WGS) entry which is preliminary data.</text>
</comment>
<sequence>MLSEKPAASDCVVAEFAASLNRLVNHFGLEKSTEFEYLSEYISYFKLSLLSLLTCPPRFYRRSLCCSMPGLFVSAAIFAPLLAVVLRAAPPYCSSPLLCSSGSGLSLFSFTLHKAKGFRPLPLLYLIWRYPSKPLPRCSSKLVSSSFGEEEQGETLSCSEDGKVKKRGAKGKK</sequence>
<feature type="transmembrane region" description="Helical" evidence="2">
    <location>
        <begin position="71"/>
        <end position="89"/>
    </location>
</feature>
<name>A0ABU6YBB3_9FABA</name>
<feature type="region of interest" description="Disordered" evidence="1">
    <location>
        <begin position="138"/>
        <end position="173"/>
    </location>
</feature>
<gene>
    <name evidence="3" type="ORF">PIB30_038348</name>
</gene>
<keyword evidence="2" id="KW-0472">Membrane</keyword>
<organism evidence="3 4">
    <name type="scientific">Stylosanthes scabra</name>
    <dbReference type="NCBI Taxonomy" id="79078"/>
    <lineage>
        <taxon>Eukaryota</taxon>
        <taxon>Viridiplantae</taxon>
        <taxon>Streptophyta</taxon>
        <taxon>Embryophyta</taxon>
        <taxon>Tracheophyta</taxon>
        <taxon>Spermatophyta</taxon>
        <taxon>Magnoliopsida</taxon>
        <taxon>eudicotyledons</taxon>
        <taxon>Gunneridae</taxon>
        <taxon>Pentapetalae</taxon>
        <taxon>rosids</taxon>
        <taxon>fabids</taxon>
        <taxon>Fabales</taxon>
        <taxon>Fabaceae</taxon>
        <taxon>Papilionoideae</taxon>
        <taxon>50 kb inversion clade</taxon>
        <taxon>dalbergioids sensu lato</taxon>
        <taxon>Dalbergieae</taxon>
        <taxon>Pterocarpus clade</taxon>
        <taxon>Stylosanthes</taxon>
    </lineage>
</organism>
<keyword evidence="2" id="KW-1133">Transmembrane helix</keyword>
<protein>
    <submittedName>
        <fullName evidence="3">Uncharacterized protein</fullName>
    </submittedName>
</protein>
<dbReference type="Proteomes" id="UP001341840">
    <property type="component" value="Unassembled WGS sequence"/>
</dbReference>
<evidence type="ECO:0000256" key="1">
    <source>
        <dbReference type="SAM" id="MobiDB-lite"/>
    </source>
</evidence>
<keyword evidence="4" id="KW-1185">Reference proteome</keyword>
<evidence type="ECO:0000313" key="4">
    <source>
        <dbReference type="Proteomes" id="UP001341840"/>
    </source>
</evidence>
<dbReference type="EMBL" id="JASCZI010241853">
    <property type="protein sequence ID" value="MED6207722.1"/>
    <property type="molecule type" value="Genomic_DNA"/>
</dbReference>
<reference evidence="3 4" key="1">
    <citation type="journal article" date="2023" name="Plants (Basel)">
        <title>Bridging the Gap: Combining Genomics and Transcriptomics Approaches to Understand Stylosanthes scabra, an Orphan Legume from the Brazilian Caatinga.</title>
        <authorList>
            <person name="Ferreira-Neto J.R.C."/>
            <person name="da Silva M.D."/>
            <person name="Binneck E."/>
            <person name="de Melo N.F."/>
            <person name="da Silva R.H."/>
            <person name="de Melo A.L.T.M."/>
            <person name="Pandolfi V."/>
            <person name="Bustamante F.O."/>
            <person name="Brasileiro-Vidal A.C."/>
            <person name="Benko-Iseppon A.M."/>
        </authorList>
    </citation>
    <scope>NUCLEOTIDE SEQUENCE [LARGE SCALE GENOMIC DNA]</scope>
    <source>
        <tissue evidence="3">Leaves</tissue>
    </source>
</reference>
<evidence type="ECO:0000256" key="2">
    <source>
        <dbReference type="SAM" id="Phobius"/>
    </source>
</evidence>
<proteinExistence type="predicted"/>
<accession>A0ABU6YBB3</accession>
<feature type="compositionally biased region" description="Basic residues" evidence="1">
    <location>
        <begin position="164"/>
        <end position="173"/>
    </location>
</feature>
<keyword evidence="2" id="KW-0812">Transmembrane</keyword>